<evidence type="ECO:0000256" key="4">
    <source>
        <dbReference type="ARBA" id="ARBA00022980"/>
    </source>
</evidence>
<dbReference type="Pfam" id="PF01281">
    <property type="entry name" value="Ribosomal_L9_N"/>
    <property type="match status" value="1"/>
</dbReference>
<dbReference type="EMBL" id="LT552697">
    <property type="protein sequence ID" value="SAL99433.1"/>
    <property type="molecule type" value="Genomic_DNA"/>
</dbReference>
<dbReference type="AlphaFoldDB" id="A0A163JHK5"/>
<evidence type="ECO:0000256" key="1">
    <source>
        <dbReference type="ARBA" id="ARBA00010605"/>
    </source>
</evidence>
<dbReference type="OrthoDB" id="5555409at2759"/>
<keyword evidence="3" id="KW-0694">RNA-binding</keyword>
<gene>
    <name evidence="9" type="primary">ABSGL_05047.1 scaffold 6272</name>
</gene>
<keyword evidence="5" id="KW-0687">Ribonucleoprotein</keyword>
<evidence type="ECO:0000256" key="5">
    <source>
        <dbReference type="ARBA" id="ARBA00023274"/>
    </source>
</evidence>
<protein>
    <recommendedName>
        <fullName evidence="6">50S ribosomal protein L9, chloroplastic</fullName>
    </recommendedName>
</protein>
<dbReference type="GO" id="GO:0003735">
    <property type="term" value="F:structural constituent of ribosome"/>
    <property type="evidence" value="ECO:0007669"/>
    <property type="project" value="InterPro"/>
</dbReference>
<proteinExistence type="inferred from homology"/>
<evidence type="ECO:0000256" key="6">
    <source>
        <dbReference type="ARBA" id="ARBA00035427"/>
    </source>
</evidence>
<evidence type="ECO:0000256" key="2">
    <source>
        <dbReference type="ARBA" id="ARBA00022730"/>
    </source>
</evidence>
<dbReference type="SUPFAM" id="SSF55658">
    <property type="entry name" value="L9 N-domain-like"/>
    <property type="match status" value="1"/>
</dbReference>
<dbReference type="GO" id="GO:1990904">
    <property type="term" value="C:ribonucleoprotein complex"/>
    <property type="evidence" value="ECO:0007669"/>
    <property type="project" value="UniProtKB-KW"/>
</dbReference>
<reference evidence="9" key="1">
    <citation type="submission" date="2016-04" db="EMBL/GenBank/DDBJ databases">
        <authorList>
            <person name="Evans L.H."/>
            <person name="Alamgir A."/>
            <person name="Owens N."/>
            <person name="Weber N.D."/>
            <person name="Virtaneva K."/>
            <person name="Barbian K."/>
            <person name="Babar A."/>
            <person name="Rosenke K."/>
        </authorList>
    </citation>
    <scope>NUCLEOTIDE SEQUENCE [LARGE SCALE GENOMIC DNA]</scope>
    <source>
        <strain evidence="9">CBS 101.48</strain>
    </source>
</reference>
<dbReference type="STRING" id="4829.A0A163JHK5"/>
<sequence length="196" mass="21661">MSFLARQCQRVSRTSTSAIYLSKRQAHKKSSIQVKLVDFVEGVGIKDEVVSVRPGLMRNILYPAGKATYVATYNGPRNRLMEAQQNDQNHVETDALANGLLREQRQQQADRLLGGLESVKVLEFKRAVVPNSESTFGSVTADDLVLKLKDDHGLVVEKHSVEFKSEGGRIKSLGEHTVQVQIGDNVTTITVIVKST</sequence>
<dbReference type="InterPro" id="IPR000244">
    <property type="entry name" value="Ribosomal_bL9"/>
</dbReference>
<dbReference type="InterPro" id="IPR036935">
    <property type="entry name" value="Ribosomal_bL9_N_sf"/>
</dbReference>
<dbReference type="GO" id="GO:0005840">
    <property type="term" value="C:ribosome"/>
    <property type="evidence" value="ECO:0007669"/>
    <property type="project" value="UniProtKB-KW"/>
</dbReference>
<accession>A0A163JHK5</accession>
<dbReference type="PANTHER" id="PTHR21368">
    <property type="entry name" value="50S RIBOSOMAL PROTEIN L9"/>
    <property type="match status" value="1"/>
</dbReference>
<comment type="similarity">
    <text evidence="1">Belongs to the bacterial ribosomal protein bL9 family.</text>
</comment>
<evidence type="ECO:0000313" key="9">
    <source>
        <dbReference type="EMBL" id="SAL99433.1"/>
    </source>
</evidence>
<dbReference type="Proteomes" id="UP000078561">
    <property type="component" value="Unassembled WGS sequence"/>
</dbReference>
<dbReference type="InParanoid" id="A0A163JHK5"/>
<evidence type="ECO:0000256" key="3">
    <source>
        <dbReference type="ARBA" id="ARBA00022884"/>
    </source>
</evidence>
<dbReference type="InterPro" id="IPR009027">
    <property type="entry name" value="Ribosomal_bL9/RNase_H1_N"/>
</dbReference>
<evidence type="ECO:0000259" key="8">
    <source>
        <dbReference type="Pfam" id="PF03948"/>
    </source>
</evidence>
<keyword evidence="2" id="KW-0699">rRNA-binding</keyword>
<keyword evidence="10" id="KW-1185">Reference proteome</keyword>
<evidence type="ECO:0000259" key="7">
    <source>
        <dbReference type="Pfam" id="PF01281"/>
    </source>
</evidence>
<dbReference type="Pfam" id="PF03948">
    <property type="entry name" value="Ribosomal_L9_C"/>
    <property type="match status" value="1"/>
</dbReference>
<dbReference type="InterPro" id="IPR020070">
    <property type="entry name" value="Ribosomal_bL9_N"/>
</dbReference>
<dbReference type="GO" id="GO:0019843">
    <property type="term" value="F:rRNA binding"/>
    <property type="evidence" value="ECO:0007669"/>
    <property type="project" value="UniProtKB-KW"/>
</dbReference>
<organism evidence="9">
    <name type="scientific">Absidia glauca</name>
    <name type="common">Pin mould</name>
    <dbReference type="NCBI Taxonomy" id="4829"/>
    <lineage>
        <taxon>Eukaryota</taxon>
        <taxon>Fungi</taxon>
        <taxon>Fungi incertae sedis</taxon>
        <taxon>Mucoromycota</taxon>
        <taxon>Mucoromycotina</taxon>
        <taxon>Mucoromycetes</taxon>
        <taxon>Mucorales</taxon>
        <taxon>Cunninghamellaceae</taxon>
        <taxon>Absidia</taxon>
    </lineage>
</organism>
<dbReference type="InterPro" id="IPR020069">
    <property type="entry name" value="Ribosomal_bL9_C"/>
</dbReference>
<dbReference type="Gene3D" id="3.10.430.100">
    <property type="entry name" value="Ribosomal protein L9, C-terminal domain"/>
    <property type="match status" value="1"/>
</dbReference>
<dbReference type="Gene3D" id="3.40.5.10">
    <property type="entry name" value="Ribosomal protein L9, N-terminal domain"/>
    <property type="match status" value="1"/>
</dbReference>
<dbReference type="SUPFAM" id="SSF55653">
    <property type="entry name" value="Ribosomal protein L9 C-domain"/>
    <property type="match status" value="1"/>
</dbReference>
<keyword evidence="4" id="KW-0689">Ribosomal protein</keyword>
<feature type="domain" description="Large ribosomal subunit protein bL9 C-terminal" evidence="8">
    <location>
        <begin position="109"/>
        <end position="193"/>
    </location>
</feature>
<dbReference type="OMA" id="RQLEFNR"/>
<evidence type="ECO:0000313" key="10">
    <source>
        <dbReference type="Proteomes" id="UP000078561"/>
    </source>
</evidence>
<feature type="domain" description="Ribosomal protein L9" evidence="7">
    <location>
        <begin position="32"/>
        <end position="70"/>
    </location>
</feature>
<name>A0A163JHK5_ABSGL</name>
<dbReference type="InterPro" id="IPR036791">
    <property type="entry name" value="Ribosomal_bL9_C_sf"/>
</dbReference>
<dbReference type="GO" id="GO:0006412">
    <property type="term" value="P:translation"/>
    <property type="evidence" value="ECO:0007669"/>
    <property type="project" value="InterPro"/>
</dbReference>